<gene>
    <name evidence="2" type="ORF">RT717_08955</name>
</gene>
<keyword evidence="3" id="KW-1185">Reference proteome</keyword>
<name>A0ABZ0IUN9_9BACT</name>
<dbReference type="Pfam" id="PF12867">
    <property type="entry name" value="DinB_2"/>
    <property type="match status" value="1"/>
</dbReference>
<dbReference type="Gene3D" id="1.20.120.450">
    <property type="entry name" value="dinb family like domain"/>
    <property type="match status" value="1"/>
</dbReference>
<feature type="domain" description="DinB-like" evidence="1">
    <location>
        <begin position="39"/>
        <end position="173"/>
    </location>
</feature>
<evidence type="ECO:0000259" key="1">
    <source>
        <dbReference type="Pfam" id="PF12867"/>
    </source>
</evidence>
<evidence type="ECO:0000313" key="2">
    <source>
        <dbReference type="EMBL" id="WOK08762.1"/>
    </source>
</evidence>
<sequence>MSQYLVSQVLDQRPAYDEYPAFYHKYVDALPSGNLLHILEDQLHTFSFMLERIEKDQWDYRYAEGKWSVKEVLGHIIDAERVFAFRAATFARGDKNELPGFDENAYVEESDLAGVSPESLLLQFSHLRKSNILLYASFTREAISRTGVSNGKSISVAAIVFITAGHLQHHMNILKERYGL</sequence>
<evidence type="ECO:0000313" key="3">
    <source>
        <dbReference type="Proteomes" id="UP001302349"/>
    </source>
</evidence>
<protein>
    <submittedName>
        <fullName evidence="2">DinB family protein</fullName>
    </submittedName>
</protein>
<organism evidence="2 3">
    <name type="scientific">Imperialibacter roseus</name>
    <dbReference type="NCBI Taxonomy" id="1324217"/>
    <lineage>
        <taxon>Bacteria</taxon>
        <taxon>Pseudomonadati</taxon>
        <taxon>Bacteroidota</taxon>
        <taxon>Cytophagia</taxon>
        <taxon>Cytophagales</taxon>
        <taxon>Flammeovirgaceae</taxon>
        <taxon>Imperialibacter</taxon>
    </lineage>
</organism>
<accession>A0ABZ0IUN9</accession>
<dbReference type="InterPro" id="IPR024775">
    <property type="entry name" value="DinB-like"/>
</dbReference>
<dbReference type="SUPFAM" id="SSF109854">
    <property type="entry name" value="DinB/YfiT-like putative metalloenzymes"/>
    <property type="match status" value="1"/>
</dbReference>
<dbReference type="InterPro" id="IPR034660">
    <property type="entry name" value="DinB/YfiT-like"/>
</dbReference>
<dbReference type="Proteomes" id="UP001302349">
    <property type="component" value="Chromosome"/>
</dbReference>
<dbReference type="RefSeq" id="WP_317491394.1">
    <property type="nucleotide sequence ID" value="NZ_CP136051.1"/>
</dbReference>
<reference evidence="2 3" key="1">
    <citation type="journal article" date="2023" name="Microbiol. Resour. Announc.">
        <title>Complete Genome Sequence of Imperialibacter roseus strain P4T.</title>
        <authorList>
            <person name="Tizabi D.R."/>
            <person name="Bachvaroff T."/>
            <person name="Hill R.T."/>
        </authorList>
    </citation>
    <scope>NUCLEOTIDE SEQUENCE [LARGE SCALE GENOMIC DNA]</scope>
    <source>
        <strain evidence="2 3">P4T</strain>
    </source>
</reference>
<proteinExistence type="predicted"/>
<dbReference type="EMBL" id="CP136051">
    <property type="protein sequence ID" value="WOK08762.1"/>
    <property type="molecule type" value="Genomic_DNA"/>
</dbReference>